<evidence type="ECO:0000313" key="4">
    <source>
        <dbReference type="Proteomes" id="UP001150879"/>
    </source>
</evidence>
<gene>
    <name evidence="3" type="ORF">N7472_009381</name>
</gene>
<dbReference type="GO" id="GO:0008081">
    <property type="term" value="F:phosphoric diester hydrolase activity"/>
    <property type="evidence" value="ECO:0007669"/>
    <property type="project" value="InterPro"/>
</dbReference>
<protein>
    <recommendedName>
        <fullName evidence="2">Altered inheritance of mitochondria protein 6</fullName>
    </recommendedName>
</protein>
<dbReference type="GO" id="GO:0006629">
    <property type="term" value="P:lipid metabolic process"/>
    <property type="evidence" value="ECO:0007669"/>
    <property type="project" value="InterPro"/>
</dbReference>
<dbReference type="InterPro" id="IPR017946">
    <property type="entry name" value="PLC-like_Pdiesterase_TIM-brl"/>
</dbReference>
<dbReference type="EMBL" id="JAPQKP010000006">
    <property type="protein sequence ID" value="KAJ5184541.1"/>
    <property type="molecule type" value="Genomic_DNA"/>
</dbReference>
<reference evidence="3" key="2">
    <citation type="journal article" date="2023" name="IMA Fungus">
        <title>Comparative genomic study of the Penicillium genus elucidates a diverse pangenome and 15 lateral gene transfer events.</title>
        <authorList>
            <person name="Petersen C."/>
            <person name="Sorensen T."/>
            <person name="Nielsen M.R."/>
            <person name="Sondergaard T.E."/>
            <person name="Sorensen J.L."/>
            <person name="Fitzpatrick D.A."/>
            <person name="Frisvad J.C."/>
            <person name="Nielsen K.L."/>
        </authorList>
    </citation>
    <scope>NUCLEOTIDE SEQUENCE</scope>
    <source>
        <strain evidence="3">IBT 16849</strain>
    </source>
</reference>
<organism evidence="3 4">
    <name type="scientific">Penicillium cf. griseofulvum</name>
    <dbReference type="NCBI Taxonomy" id="2972120"/>
    <lineage>
        <taxon>Eukaryota</taxon>
        <taxon>Fungi</taxon>
        <taxon>Dikarya</taxon>
        <taxon>Ascomycota</taxon>
        <taxon>Pezizomycotina</taxon>
        <taxon>Eurotiomycetes</taxon>
        <taxon>Eurotiomycetidae</taxon>
        <taxon>Eurotiales</taxon>
        <taxon>Aspergillaceae</taxon>
        <taxon>Penicillium</taxon>
    </lineage>
</organism>
<comment type="similarity">
    <text evidence="1">Belongs to the AIM6 family.</text>
</comment>
<sequence length="327" mass="37059">MSHFSGILNLLTVASQYLGYAFQQRTLDISPGERPSKLSDWLTHGVAPIPCHSHNDYWRRVPLRSALRAGCTSVGVDVWPWGNEILVGHSRYTVLRGTFQSLYLDPLLRILDTHNAPPSRNWPKDMSQDMVGVFSNDPQQTLVVLVDFKTESEQLWPVLVEQLRPLREKGYLTHFNGSNVVHGPITIVASGNAPLHKMLENSTYRDVFYDAPLGNLTFPIEITADDNTQDFIYNPSNSYYASTDFRTAIGSPSLSRLSDSQLAILRSQVHAAHELGLKVRYWGTPTWPVGLRNHVWSVLVREGVDVINADDLHGATKQDWKSRWWIW</sequence>
<dbReference type="SUPFAM" id="SSF51695">
    <property type="entry name" value="PLC-like phosphodiesterases"/>
    <property type="match status" value="1"/>
</dbReference>
<evidence type="ECO:0000256" key="2">
    <source>
        <dbReference type="ARBA" id="ARBA00014286"/>
    </source>
</evidence>
<dbReference type="AlphaFoldDB" id="A0A9W9M040"/>
<proteinExistence type="inferred from homology"/>
<dbReference type="PANTHER" id="PTHR31571:SF1">
    <property type="entry name" value="ALTERED INHERITANCE OF MITOCHONDRIA PROTEIN 6"/>
    <property type="match status" value="1"/>
</dbReference>
<evidence type="ECO:0000313" key="3">
    <source>
        <dbReference type="EMBL" id="KAJ5184541.1"/>
    </source>
</evidence>
<comment type="caution">
    <text evidence="3">The sequence shown here is derived from an EMBL/GenBank/DDBJ whole genome shotgun (WGS) entry which is preliminary data.</text>
</comment>
<accession>A0A9W9M040</accession>
<keyword evidence="4" id="KW-1185">Reference proteome</keyword>
<name>A0A9W9M040_9EURO</name>
<dbReference type="InterPro" id="IPR051236">
    <property type="entry name" value="HAT_RTT109-like"/>
</dbReference>
<evidence type="ECO:0000256" key="1">
    <source>
        <dbReference type="ARBA" id="ARBA00008858"/>
    </source>
</evidence>
<dbReference type="Proteomes" id="UP001150879">
    <property type="component" value="Unassembled WGS sequence"/>
</dbReference>
<dbReference type="PANTHER" id="PTHR31571">
    <property type="entry name" value="ALTERED INHERITANCE OF MITOCHONDRIA PROTEIN 6"/>
    <property type="match status" value="1"/>
</dbReference>
<reference evidence="3" key="1">
    <citation type="submission" date="2022-11" db="EMBL/GenBank/DDBJ databases">
        <authorList>
            <person name="Petersen C."/>
        </authorList>
    </citation>
    <scope>NUCLEOTIDE SEQUENCE</scope>
    <source>
        <strain evidence="3">IBT 16849</strain>
    </source>
</reference>